<dbReference type="Gene3D" id="3.90.180.10">
    <property type="entry name" value="Medium-chain alcohol dehydrogenases, catalytic domain"/>
    <property type="match status" value="1"/>
</dbReference>
<feature type="domain" description="Enoyl reductase (ER)" evidence="6">
    <location>
        <begin position="27"/>
        <end position="405"/>
    </location>
</feature>
<dbReference type="InterPro" id="IPR013154">
    <property type="entry name" value="ADH-like_N"/>
</dbReference>
<evidence type="ECO:0000313" key="7">
    <source>
        <dbReference type="EMBL" id="PWY79148.1"/>
    </source>
</evidence>
<keyword evidence="3" id="KW-0521">NADP</keyword>
<dbReference type="SMART" id="SM00829">
    <property type="entry name" value="PKS_ER"/>
    <property type="match status" value="1"/>
</dbReference>
<dbReference type="GO" id="GO:0000166">
    <property type="term" value="F:nucleotide binding"/>
    <property type="evidence" value="ECO:0007669"/>
    <property type="project" value="UniProtKB-KW"/>
</dbReference>
<organism evidence="7 8">
    <name type="scientific">Aspergillus heteromorphus CBS 117.55</name>
    <dbReference type="NCBI Taxonomy" id="1448321"/>
    <lineage>
        <taxon>Eukaryota</taxon>
        <taxon>Fungi</taxon>
        <taxon>Dikarya</taxon>
        <taxon>Ascomycota</taxon>
        <taxon>Pezizomycotina</taxon>
        <taxon>Eurotiomycetes</taxon>
        <taxon>Eurotiomycetidae</taxon>
        <taxon>Eurotiales</taxon>
        <taxon>Aspergillaceae</taxon>
        <taxon>Aspergillus</taxon>
        <taxon>Aspergillus subgen. Circumdati</taxon>
    </lineage>
</organism>
<dbReference type="Proteomes" id="UP000247233">
    <property type="component" value="Unassembled WGS sequence"/>
</dbReference>
<comment type="similarity">
    <text evidence="1">Belongs to the zinc-containing alcohol dehydrogenase family.</text>
</comment>
<dbReference type="PANTHER" id="PTHR45348">
    <property type="entry name" value="HYPOTHETICAL OXIDOREDUCTASE (EUROFUNG)"/>
    <property type="match status" value="1"/>
</dbReference>
<dbReference type="AlphaFoldDB" id="A0A317W1U0"/>
<dbReference type="InterPro" id="IPR047122">
    <property type="entry name" value="Trans-enoyl_RdTase-like"/>
</dbReference>
<keyword evidence="8" id="KW-1185">Reference proteome</keyword>
<name>A0A317W1U0_9EURO</name>
<dbReference type="Gene3D" id="3.40.50.720">
    <property type="entry name" value="NAD(P)-binding Rossmann-like Domain"/>
    <property type="match status" value="1"/>
</dbReference>
<proteinExistence type="inferred from homology"/>
<evidence type="ECO:0000256" key="3">
    <source>
        <dbReference type="ARBA" id="ARBA00022857"/>
    </source>
</evidence>
<accession>A0A317W1U0</accession>
<dbReference type="GeneID" id="37068173"/>
<evidence type="ECO:0000313" key="8">
    <source>
        <dbReference type="Proteomes" id="UP000247233"/>
    </source>
</evidence>
<evidence type="ECO:0000259" key="6">
    <source>
        <dbReference type="SMART" id="SM00829"/>
    </source>
</evidence>
<evidence type="ECO:0000256" key="2">
    <source>
        <dbReference type="ARBA" id="ARBA00022741"/>
    </source>
</evidence>
<dbReference type="PANTHER" id="PTHR45348:SF2">
    <property type="entry name" value="ZINC-TYPE ALCOHOL DEHYDROGENASE-LIKE PROTEIN C2E1P3.01"/>
    <property type="match status" value="1"/>
</dbReference>
<feature type="region of interest" description="Disordered" evidence="5">
    <location>
        <begin position="1"/>
        <end position="24"/>
    </location>
</feature>
<dbReference type="VEuPathDB" id="FungiDB:BO70DRAFT_387908"/>
<dbReference type="InterPro" id="IPR011032">
    <property type="entry name" value="GroES-like_sf"/>
</dbReference>
<dbReference type="SUPFAM" id="SSF51735">
    <property type="entry name" value="NAD(P)-binding Rossmann-fold domains"/>
    <property type="match status" value="1"/>
</dbReference>
<gene>
    <name evidence="7" type="ORF">BO70DRAFT_387908</name>
</gene>
<protein>
    <submittedName>
        <fullName evidence="7">GroES-like protein</fullName>
    </submittedName>
</protein>
<dbReference type="EMBL" id="MSFL01000016">
    <property type="protein sequence ID" value="PWY79148.1"/>
    <property type="molecule type" value="Genomic_DNA"/>
</dbReference>
<keyword evidence="2" id="KW-0547">Nucleotide-binding</keyword>
<evidence type="ECO:0000256" key="4">
    <source>
        <dbReference type="ARBA" id="ARBA00023002"/>
    </source>
</evidence>
<dbReference type="SUPFAM" id="SSF50129">
    <property type="entry name" value="GroES-like"/>
    <property type="match status" value="1"/>
</dbReference>
<dbReference type="CDD" id="cd08249">
    <property type="entry name" value="enoyl_reductase_like"/>
    <property type="match status" value="1"/>
</dbReference>
<dbReference type="OrthoDB" id="48317at2759"/>
<dbReference type="Pfam" id="PF08240">
    <property type="entry name" value="ADH_N"/>
    <property type="match status" value="1"/>
</dbReference>
<reference evidence="7 8" key="1">
    <citation type="submission" date="2016-12" db="EMBL/GenBank/DDBJ databases">
        <title>The genomes of Aspergillus section Nigri reveals drivers in fungal speciation.</title>
        <authorList>
            <consortium name="DOE Joint Genome Institute"/>
            <person name="Vesth T.C."/>
            <person name="Nybo J."/>
            <person name="Theobald S."/>
            <person name="Brandl J."/>
            <person name="Frisvad J.C."/>
            <person name="Nielsen K.F."/>
            <person name="Lyhne E.K."/>
            <person name="Kogle M.E."/>
            <person name="Kuo A."/>
            <person name="Riley R."/>
            <person name="Clum A."/>
            <person name="Nolan M."/>
            <person name="Lipzen A."/>
            <person name="Salamov A."/>
            <person name="Henrissat B."/>
            <person name="Wiebenga A."/>
            <person name="De Vries R.P."/>
            <person name="Grigoriev I.V."/>
            <person name="Mortensen U.H."/>
            <person name="Andersen M.R."/>
            <person name="Baker S.E."/>
        </authorList>
    </citation>
    <scope>NUCLEOTIDE SEQUENCE [LARGE SCALE GENOMIC DNA]</scope>
    <source>
        <strain evidence="7 8">CBS 117.55</strain>
    </source>
</reference>
<dbReference type="STRING" id="1448321.A0A317W1U0"/>
<dbReference type="RefSeq" id="XP_025398368.1">
    <property type="nucleotide sequence ID" value="XM_025545936.1"/>
</dbReference>
<feature type="compositionally biased region" description="Basic and acidic residues" evidence="5">
    <location>
        <begin position="14"/>
        <end position="24"/>
    </location>
</feature>
<comment type="caution">
    <text evidence="7">The sequence shown here is derived from an EMBL/GenBank/DDBJ whole genome shotgun (WGS) entry which is preliminary data.</text>
</comment>
<evidence type="ECO:0000256" key="5">
    <source>
        <dbReference type="SAM" id="MobiDB-lite"/>
    </source>
</evidence>
<evidence type="ECO:0000256" key="1">
    <source>
        <dbReference type="ARBA" id="ARBA00008072"/>
    </source>
</evidence>
<dbReference type="InterPro" id="IPR020843">
    <property type="entry name" value="ER"/>
</dbReference>
<dbReference type="GO" id="GO:0016651">
    <property type="term" value="F:oxidoreductase activity, acting on NAD(P)H"/>
    <property type="evidence" value="ECO:0007669"/>
    <property type="project" value="InterPro"/>
</dbReference>
<keyword evidence="4" id="KW-0560">Oxidoreductase</keyword>
<sequence>MAPSRTVDRQPQGRRAESESRSGDMRSCLLSPVFPLAVQPAPYTPPGPTEIVTRNHALSINPVDWAKQTLGNMLQSFIKYPAILGNDVAGEVVEVGSAVTRFKPGDRVIGQACSVVPSANRACEGSFQLYTVLREHLVSRIPDGMAFSDAVVLPLGVSTAGYGLFHAEFLGLRLPVPVARGVDEGEGDGEGEGEEAGEEKEAVLITGGASSVGSCAVQLATAAGYAVYSTASPKNHAYVRDLGAVAVFDYRSATLTDDLVSALAGKKVHGAYAIGNGAVETCLAVLARSNTTKRFVAYAAPPWPSELPTSTAGVVSMVGSTVWWMGSTALKSATKRIRTRFVDGDEWTKSDGEMMRVWRDFLPHALESGQMRPRPEAQVVGTGLESIQMAMDVQKGGVSAKKIVVTL</sequence>
<dbReference type="InterPro" id="IPR036291">
    <property type="entry name" value="NAD(P)-bd_dom_sf"/>
</dbReference>